<dbReference type="STRING" id="50429.A0A2B4STC7"/>
<dbReference type="Proteomes" id="UP000225706">
    <property type="component" value="Unassembled WGS sequence"/>
</dbReference>
<organism evidence="3 4">
    <name type="scientific">Stylophora pistillata</name>
    <name type="common">Smooth cauliflower coral</name>
    <dbReference type="NCBI Taxonomy" id="50429"/>
    <lineage>
        <taxon>Eukaryota</taxon>
        <taxon>Metazoa</taxon>
        <taxon>Cnidaria</taxon>
        <taxon>Anthozoa</taxon>
        <taxon>Hexacorallia</taxon>
        <taxon>Scleractinia</taxon>
        <taxon>Astrocoeniina</taxon>
        <taxon>Pocilloporidae</taxon>
        <taxon>Stylophora</taxon>
    </lineage>
</organism>
<gene>
    <name evidence="3" type="primary">F5</name>
    <name evidence="3" type="ORF">AWC38_SpisGene2015</name>
</gene>
<dbReference type="PROSITE" id="PS01285">
    <property type="entry name" value="FA58C_1"/>
    <property type="match status" value="3"/>
</dbReference>
<dbReference type="InterPro" id="IPR000421">
    <property type="entry name" value="FA58C"/>
</dbReference>
<evidence type="ECO:0000259" key="2">
    <source>
        <dbReference type="PROSITE" id="PS50022"/>
    </source>
</evidence>
<sequence>MTSLSINLRSLISVCSTPLGMESGAIKDSQITASTQWGDNHATSRARLNLKFTGVKRGAWSSRVLDLKQWLQVDLGSYTTVTGVATQGRNGYRPGQWVTKYRLQYSNDGVNFHFYKEKDDNSFKLFDGNQDTDSSVYHKLARQITARYIRFIPVEWRNHISMRVEIYGCEGCLAPLGLEDGTITDIQVDLGRYTRVTRVANQGLNASNEWVTKYKLQYSDDGKNFHYYKQQGDNKWTVRAVYVSFTGPPKIQLIYDTYTIYSMYDCPGMESQAIEDAQISASSQLDGNHSVIQGRLHLKRNDQKQGGWSALTNDLNQWLQVDLNTFARITVIATQGRHGFKEWVTKYSFQYSNDGCVSPYGMKNRKISDSQIKSSSQLDENLSAKHSRLHSKANRENGGSWSALKNDVKQWLQVDLGSYIRVTDIATQGRNGHDEWVTKFRLQCGEDEDIFHFFEDPEDFAAMVFKGNADSDTVVYNALAPPIITRYIRFKPAEWHNRISIRIEIYGCPGCINPLGMAYGSISDIHITASSQLDGNHSASQARLHFQADGYKVGGWSALSNDRNQWLQVDFGKYTTVTRLATRGVDGYNQWVTKYMLQYSDDGINFHLYKEAKSSSAKVPDVLGFYFLC</sequence>
<feature type="domain" description="F5/8 type C" evidence="2">
    <location>
        <begin position="511"/>
        <end position="612"/>
    </location>
</feature>
<comment type="caution">
    <text evidence="3">The sequence shown here is derived from an EMBL/GenBank/DDBJ whole genome shotgun (WGS) entry which is preliminary data.</text>
</comment>
<evidence type="ECO:0000256" key="1">
    <source>
        <dbReference type="ARBA" id="ARBA00023157"/>
    </source>
</evidence>
<dbReference type="CDD" id="cd00057">
    <property type="entry name" value="FA58C"/>
    <property type="match status" value="3"/>
</dbReference>
<dbReference type="OrthoDB" id="5985199at2759"/>
<dbReference type="PROSITE" id="PS01286">
    <property type="entry name" value="FA58C_2"/>
    <property type="match status" value="1"/>
</dbReference>
<feature type="domain" description="F5/8 type C" evidence="2">
    <location>
        <begin position="356"/>
        <end position="508"/>
    </location>
</feature>
<name>A0A2B4STC7_STYPI</name>
<dbReference type="AlphaFoldDB" id="A0A2B4STC7"/>
<feature type="domain" description="F5/8 type C" evidence="2">
    <location>
        <begin position="262"/>
        <end position="355"/>
    </location>
</feature>
<reference evidence="4" key="1">
    <citation type="journal article" date="2017" name="bioRxiv">
        <title>Comparative analysis of the genomes of Stylophora pistillata and Acropora digitifera provides evidence for extensive differences between species of corals.</title>
        <authorList>
            <person name="Voolstra C.R."/>
            <person name="Li Y."/>
            <person name="Liew Y.J."/>
            <person name="Baumgarten S."/>
            <person name="Zoccola D."/>
            <person name="Flot J.-F."/>
            <person name="Tambutte S."/>
            <person name="Allemand D."/>
            <person name="Aranda M."/>
        </authorList>
    </citation>
    <scope>NUCLEOTIDE SEQUENCE [LARGE SCALE GENOMIC DNA]</scope>
</reference>
<dbReference type="Pfam" id="PF00754">
    <property type="entry name" value="F5_F8_type_C"/>
    <property type="match status" value="5"/>
</dbReference>
<dbReference type="SMART" id="SM00231">
    <property type="entry name" value="FA58C"/>
    <property type="match status" value="3"/>
</dbReference>
<dbReference type="EMBL" id="LSMT01000015">
    <property type="protein sequence ID" value="PFX33161.1"/>
    <property type="molecule type" value="Genomic_DNA"/>
</dbReference>
<dbReference type="InterPro" id="IPR008979">
    <property type="entry name" value="Galactose-bd-like_sf"/>
</dbReference>
<dbReference type="SUPFAM" id="SSF49785">
    <property type="entry name" value="Galactose-binding domain-like"/>
    <property type="match status" value="5"/>
</dbReference>
<feature type="domain" description="F5/8 type C" evidence="2">
    <location>
        <begin position="186"/>
        <end position="231"/>
    </location>
</feature>
<dbReference type="FunFam" id="2.60.120.260:FF:000002">
    <property type="entry name" value="Coagulation factor VIII"/>
    <property type="match status" value="1"/>
</dbReference>
<dbReference type="PANTHER" id="PTHR24543:SF325">
    <property type="entry name" value="F5_8 TYPE C DOMAIN-CONTAINING PROTEIN"/>
    <property type="match status" value="1"/>
</dbReference>
<accession>A0A2B4STC7</accession>
<dbReference type="PANTHER" id="PTHR24543">
    <property type="entry name" value="MULTICOPPER OXIDASE-RELATED"/>
    <property type="match status" value="1"/>
</dbReference>
<keyword evidence="1" id="KW-1015">Disulfide bond</keyword>
<proteinExistence type="predicted"/>
<dbReference type="PROSITE" id="PS50022">
    <property type="entry name" value="FA58C_3"/>
    <property type="match status" value="5"/>
</dbReference>
<dbReference type="FunFam" id="2.60.120.260:FF:000016">
    <property type="entry name" value="Contactin-associated protein-like 4 isoform 1"/>
    <property type="match status" value="1"/>
</dbReference>
<dbReference type="Gene3D" id="2.60.120.260">
    <property type="entry name" value="Galactose-binding domain-like"/>
    <property type="match status" value="5"/>
</dbReference>
<keyword evidence="4" id="KW-1185">Reference proteome</keyword>
<evidence type="ECO:0000313" key="3">
    <source>
        <dbReference type="EMBL" id="PFX33161.1"/>
    </source>
</evidence>
<evidence type="ECO:0000313" key="4">
    <source>
        <dbReference type="Proteomes" id="UP000225706"/>
    </source>
</evidence>
<feature type="domain" description="F5/8 type C" evidence="2">
    <location>
        <begin position="15"/>
        <end position="169"/>
    </location>
</feature>
<protein>
    <submittedName>
        <fullName evidence="3">Coagulation factor V</fullName>
    </submittedName>
</protein>